<keyword evidence="7" id="KW-1185">Reference proteome</keyword>
<evidence type="ECO:0000256" key="2">
    <source>
        <dbReference type="ARBA" id="ARBA00023125"/>
    </source>
</evidence>
<sequence>MTNQARASSAPTDGGPSSPLDGSAAIPLYRQLLADLRRRIFAGEFDRASQLPSEAGIERAYGVSRITVRRALQELEQQGLIQRRQGRPTRLTPRRLHGPAEAELDAELVNILSVGFRTETRVIDMAIVPASAEIAARLDVRPAAPVHRVVRLRRMGGAPLCRSLAYLPVGVMESLSRATLESEPLLLVLVRSGLVIDRVEQSIAAVTATPELAGPLEVEEHAPLLLIERLFRDDRGRPVQLVYLHFRADRYRYGMTFRTARDKQQSSTRVEPVDMIAGES</sequence>
<dbReference type="SMART" id="SM00345">
    <property type="entry name" value="HTH_GNTR"/>
    <property type="match status" value="1"/>
</dbReference>
<dbReference type="Gene3D" id="1.10.10.10">
    <property type="entry name" value="Winged helix-like DNA-binding domain superfamily/Winged helix DNA-binding domain"/>
    <property type="match status" value="1"/>
</dbReference>
<evidence type="ECO:0000256" key="3">
    <source>
        <dbReference type="ARBA" id="ARBA00023163"/>
    </source>
</evidence>
<keyword evidence="1" id="KW-0805">Transcription regulation</keyword>
<feature type="region of interest" description="Disordered" evidence="4">
    <location>
        <begin position="1"/>
        <end position="22"/>
    </location>
</feature>
<evidence type="ECO:0000256" key="4">
    <source>
        <dbReference type="SAM" id="MobiDB-lite"/>
    </source>
</evidence>
<gene>
    <name evidence="6" type="ORF">SAMN05428998_105224</name>
</gene>
<dbReference type="InterPro" id="IPR050679">
    <property type="entry name" value="Bact_HTH_transcr_reg"/>
</dbReference>
<proteinExistence type="predicted"/>
<dbReference type="SUPFAM" id="SSF46785">
    <property type="entry name" value="Winged helix' DNA-binding domain"/>
    <property type="match status" value="1"/>
</dbReference>
<dbReference type="InterPro" id="IPR036388">
    <property type="entry name" value="WH-like_DNA-bd_sf"/>
</dbReference>
<dbReference type="Proteomes" id="UP000192917">
    <property type="component" value="Unassembled WGS sequence"/>
</dbReference>
<protein>
    <submittedName>
        <fullName evidence="6">Transcriptional regulator, GntR family</fullName>
    </submittedName>
</protein>
<organism evidence="6 7">
    <name type="scientific">Tistlia consotensis USBA 355</name>
    <dbReference type="NCBI Taxonomy" id="560819"/>
    <lineage>
        <taxon>Bacteria</taxon>
        <taxon>Pseudomonadati</taxon>
        <taxon>Pseudomonadota</taxon>
        <taxon>Alphaproteobacteria</taxon>
        <taxon>Rhodospirillales</taxon>
        <taxon>Rhodovibrionaceae</taxon>
        <taxon>Tistlia</taxon>
    </lineage>
</organism>
<dbReference type="InterPro" id="IPR011663">
    <property type="entry name" value="UTRA"/>
</dbReference>
<dbReference type="Pfam" id="PF00392">
    <property type="entry name" value="GntR"/>
    <property type="match status" value="1"/>
</dbReference>
<dbReference type="SUPFAM" id="SSF64288">
    <property type="entry name" value="Chorismate lyase-like"/>
    <property type="match status" value="1"/>
</dbReference>
<accession>A0A1Y6BJZ7</accession>
<dbReference type="InterPro" id="IPR000524">
    <property type="entry name" value="Tscrpt_reg_HTH_GntR"/>
</dbReference>
<dbReference type="PRINTS" id="PR00035">
    <property type="entry name" value="HTHGNTR"/>
</dbReference>
<dbReference type="Pfam" id="PF07702">
    <property type="entry name" value="UTRA"/>
    <property type="match status" value="1"/>
</dbReference>
<keyword evidence="3" id="KW-0804">Transcription</keyword>
<reference evidence="6 7" key="1">
    <citation type="submission" date="2017-04" db="EMBL/GenBank/DDBJ databases">
        <authorList>
            <person name="Afonso C.L."/>
            <person name="Miller P.J."/>
            <person name="Scott M.A."/>
            <person name="Spackman E."/>
            <person name="Goraichik I."/>
            <person name="Dimitrov K.M."/>
            <person name="Suarez D.L."/>
            <person name="Swayne D.E."/>
        </authorList>
    </citation>
    <scope>NUCLEOTIDE SEQUENCE [LARGE SCALE GENOMIC DNA]</scope>
    <source>
        <strain evidence="6 7">USBA 355</strain>
    </source>
</reference>
<name>A0A1Y6BJZ7_9PROT</name>
<dbReference type="GO" id="GO:0003677">
    <property type="term" value="F:DNA binding"/>
    <property type="evidence" value="ECO:0007669"/>
    <property type="project" value="UniProtKB-KW"/>
</dbReference>
<dbReference type="PROSITE" id="PS50949">
    <property type="entry name" value="HTH_GNTR"/>
    <property type="match status" value="1"/>
</dbReference>
<dbReference type="AlphaFoldDB" id="A0A1Y6BJZ7"/>
<dbReference type="GO" id="GO:0003700">
    <property type="term" value="F:DNA-binding transcription factor activity"/>
    <property type="evidence" value="ECO:0007669"/>
    <property type="project" value="InterPro"/>
</dbReference>
<evidence type="ECO:0000259" key="5">
    <source>
        <dbReference type="PROSITE" id="PS50949"/>
    </source>
</evidence>
<dbReference type="PANTHER" id="PTHR44846:SF1">
    <property type="entry name" value="MANNOSYL-D-GLYCERATE TRANSPORT_METABOLISM SYSTEM REPRESSOR MNGR-RELATED"/>
    <property type="match status" value="1"/>
</dbReference>
<dbReference type="GO" id="GO:0045892">
    <property type="term" value="P:negative regulation of DNA-templated transcription"/>
    <property type="evidence" value="ECO:0007669"/>
    <property type="project" value="TreeGrafter"/>
</dbReference>
<dbReference type="EMBL" id="FWZX01000005">
    <property type="protein sequence ID" value="SMF14048.1"/>
    <property type="molecule type" value="Genomic_DNA"/>
</dbReference>
<feature type="domain" description="HTH gntR-type" evidence="5">
    <location>
        <begin position="26"/>
        <end position="94"/>
    </location>
</feature>
<dbReference type="RefSeq" id="WP_159460162.1">
    <property type="nucleotide sequence ID" value="NZ_FWZX01000005.1"/>
</dbReference>
<dbReference type="STRING" id="560819.SAMN05428998_105224"/>
<dbReference type="InterPro" id="IPR036390">
    <property type="entry name" value="WH_DNA-bd_sf"/>
</dbReference>
<feature type="compositionally biased region" description="Polar residues" evidence="4">
    <location>
        <begin position="1"/>
        <end position="11"/>
    </location>
</feature>
<evidence type="ECO:0000256" key="1">
    <source>
        <dbReference type="ARBA" id="ARBA00023015"/>
    </source>
</evidence>
<dbReference type="InterPro" id="IPR028978">
    <property type="entry name" value="Chorismate_lyase_/UTRA_dom_sf"/>
</dbReference>
<dbReference type="Gene3D" id="3.40.1410.10">
    <property type="entry name" value="Chorismate lyase-like"/>
    <property type="match status" value="1"/>
</dbReference>
<evidence type="ECO:0000313" key="7">
    <source>
        <dbReference type="Proteomes" id="UP000192917"/>
    </source>
</evidence>
<evidence type="ECO:0000313" key="6">
    <source>
        <dbReference type="EMBL" id="SMF14048.1"/>
    </source>
</evidence>
<dbReference type="PANTHER" id="PTHR44846">
    <property type="entry name" value="MANNOSYL-D-GLYCERATE TRANSPORT/METABOLISM SYSTEM REPRESSOR MNGR-RELATED"/>
    <property type="match status" value="1"/>
</dbReference>
<dbReference type="CDD" id="cd07377">
    <property type="entry name" value="WHTH_GntR"/>
    <property type="match status" value="1"/>
</dbReference>
<dbReference type="SMART" id="SM00866">
    <property type="entry name" value="UTRA"/>
    <property type="match status" value="1"/>
</dbReference>
<keyword evidence="2" id="KW-0238">DNA-binding</keyword>